<evidence type="ECO:0000313" key="2">
    <source>
        <dbReference type="Proteomes" id="UP000060778"/>
    </source>
</evidence>
<protein>
    <submittedName>
        <fullName evidence="1">Uncharacterized protein</fullName>
    </submittedName>
</protein>
<reference evidence="1 2" key="1">
    <citation type="submission" date="2013-11" db="EMBL/GenBank/DDBJ databases">
        <title>Comparative genomics of Ignicoccus.</title>
        <authorList>
            <person name="Podar M."/>
        </authorList>
    </citation>
    <scope>NUCLEOTIDE SEQUENCE [LARGE SCALE GENOMIC DNA]</scope>
    <source>
        <strain evidence="1 2">DSM 13165</strain>
    </source>
</reference>
<keyword evidence="2" id="KW-1185">Reference proteome</keyword>
<dbReference type="EMBL" id="CP006867">
    <property type="protein sequence ID" value="ALU12626.1"/>
    <property type="molecule type" value="Genomic_DNA"/>
</dbReference>
<dbReference type="RefSeq" id="WP_075050072.1">
    <property type="nucleotide sequence ID" value="NZ_CP006867.1"/>
</dbReference>
<dbReference type="GeneID" id="30680549"/>
<dbReference type="Proteomes" id="UP000060778">
    <property type="component" value="Chromosome"/>
</dbReference>
<dbReference type="OrthoDB" id="377286at2157"/>
<dbReference type="AlphaFoldDB" id="A0A0U2VF67"/>
<accession>A0A0U2VF67</accession>
<organism evidence="1 2">
    <name type="scientific">Ignicoccus islandicus DSM 13165</name>
    <dbReference type="NCBI Taxonomy" id="940295"/>
    <lineage>
        <taxon>Archaea</taxon>
        <taxon>Thermoproteota</taxon>
        <taxon>Thermoprotei</taxon>
        <taxon>Desulfurococcales</taxon>
        <taxon>Desulfurococcaceae</taxon>
        <taxon>Ignicoccus</taxon>
    </lineage>
</organism>
<evidence type="ECO:0000313" key="1">
    <source>
        <dbReference type="EMBL" id="ALU12626.1"/>
    </source>
</evidence>
<sequence>MISARSAEKQVKKGLENYLGGALKEVDVKVQEGEGSLTISAKFSVEEGEIRSGGEVRKVVPGTYEIEAEVTFGKRGNMIEARFFGKCKDAQLSDMYVVEEGKLDNVRSWLADKIGALAVQCSSQAEESADIGGVLGW</sequence>
<name>A0A0U2VF67_9CREN</name>
<proteinExistence type="predicted"/>
<dbReference type="KEGG" id="iis:EYM_05835"/>
<dbReference type="STRING" id="940295.EYM_05835"/>
<gene>
    <name evidence="1" type="ORF">EYM_05835</name>
</gene>